<feature type="transmembrane region" description="Helical" evidence="9">
    <location>
        <begin position="66"/>
        <end position="91"/>
    </location>
</feature>
<evidence type="ECO:0000256" key="3">
    <source>
        <dbReference type="ARBA" id="ARBA00022475"/>
    </source>
</evidence>
<dbReference type="Proteomes" id="UP000316196">
    <property type="component" value="Unassembled WGS sequence"/>
</dbReference>
<organism evidence="11 12">
    <name type="scientific">Propioniferax innocua</name>
    <dbReference type="NCBI Taxonomy" id="1753"/>
    <lineage>
        <taxon>Bacteria</taxon>
        <taxon>Bacillati</taxon>
        <taxon>Actinomycetota</taxon>
        <taxon>Actinomycetes</taxon>
        <taxon>Propionibacteriales</taxon>
        <taxon>Propionibacteriaceae</taxon>
        <taxon>Propioniferax</taxon>
    </lineage>
</organism>
<dbReference type="GO" id="GO:0005886">
    <property type="term" value="C:plasma membrane"/>
    <property type="evidence" value="ECO:0007669"/>
    <property type="project" value="UniProtKB-SubCell"/>
</dbReference>
<dbReference type="InterPro" id="IPR007387">
    <property type="entry name" value="TRAP_DctQ"/>
</dbReference>
<dbReference type="PANTHER" id="PTHR35011">
    <property type="entry name" value="2,3-DIKETO-L-GULONATE TRAP TRANSPORTER SMALL PERMEASE PROTEIN YIAM"/>
    <property type="match status" value="1"/>
</dbReference>
<dbReference type="OrthoDB" id="4403215at2"/>
<keyword evidence="4" id="KW-0997">Cell inner membrane</keyword>
<evidence type="ECO:0000256" key="9">
    <source>
        <dbReference type="SAM" id="Phobius"/>
    </source>
</evidence>
<evidence type="ECO:0000259" key="10">
    <source>
        <dbReference type="Pfam" id="PF04290"/>
    </source>
</evidence>
<dbReference type="InterPro" id="IPR055348">
    <property type="entry name" value="DctQ"/>
</dbReference>
<evidence type="ECO:0000256" key="8">
    <source>
        <dbReference type="ARBA" id="ARBA00038436"/>
    </source>
</evidence>
<evidence type="ECO:0000256" key="7">
    <source>
        <dbReference type="ARBA" id="ARBA00023136"/>
    </source>
</evidence>
<evidence type="ECO:0000256" key="2">
    <source>
        <dbReference type="ARBA" id="ARBA00022448"/>
    </source>
</evidence>
<comment type="caution">
    <text evidence="11">The sequence shown here is derived from an EMBL/GenBank/DDBJ whole genome shotgun (WGS) entry which is preliminary data.</text>
</comment>
<keyword evidence="3" id="KW-1003">Cell membrane</keyword>
<protein>
    <submittedName>
        <fullName evidence="11">TRAP-type C4-dicarboxylate transport system permease small subunit</fullName>
    </submittedName>
</protein>
<accession>A0A542ZCF2</accession>
<evidence type="ECO:0000256" key="6">
    <source>
        <dbReference type="ARBA" id="ARBA00022989"/>
    </source>
</evidence>
<feature type="domain" description="Tripartite ATP-independent periplasmic transporters DctQ component" evidence="10">
    <location>
        <begin position="51"/>
        <end position="181"/>
    </location>
</feature>
<proteinExistence type="inferred from homology"/>
<keyword evidence="6 9" id="KW-1133">Transmembrane helix</keyword>
<comment type="similarity">
    <text evidence="8">Belongs to the TRAP transporter small permease family.</text>
</comment>
<keyword evidence="7 9" id="KW-0472">Membrane</keyword>
<dbReference type="EMBL" id="VFOR01000002">
    <property type="protein sequence ID" value="TQL58032.1"/>
    <property type="molecule type" value="Genomic_DNA"/>
</dbReference>
<reference evidence="11 12" key="1">
    <citation type="submission" date="2019-06" db="EMBL/GenBank/DDBJ databases">
        <title>Sequencing the genomes of 1000 actinobacteria strains.</title>
        <authorList>
            <person name="Klenk H.-P."/>
        </authorList>
    </citation>
    <scope>NUCLEOTIDE SEQUENCE [LARGE SCALE GENOMIC DNA]</scope>
    <source>
        <strain evidence="11 12">DSM 8251</strain>
    </source>
</reference>
<sequence length="202" mass="21833">MNMRDERHEAENPNVAEELGTLEVEEADDSRVWTLALVPEWLGAVVLMVLTMAITVGVIARLTGHAITGIVELAGASMVVMVILGTAAVAMRDGHVRLEVIDPLLTEKSLKVVNLFSLGVQIVVSAALSWACWLTFLKDVDRGTTLPGELAFPRMYVSGVVAVCCIVLLLSLIRRLMTDVRRRHTSVLAKDASATTDVKGDA</sequence>
<keyword evidence="12" id="KW-1185">Reference proteome</keyword>
<dbReference type="Pfam" id="PF04290">
    <property type="entry name" value="DctQ"/>
    <property type="match status" value="1"/>
</dbReference>
<evidence type="ECO:0000313" key="11">
    <source>
        <dbReference type="EMBL" id="TQL58032.1"/>
    </source>
</evidence>
<dbReference type="AlphaFoldDB" id="A0A542ZCF2"/>
<evidence type="ECO:0000256" key="4">
    <source>
        <dbReference type="ARBA" id="ARBA00022519"/>
    </source>
</evidence>
<gene>
    <name evidence="11" type="ORF">FB460_1884</name>
</gene>
<evidence type="ECO:0000256" key="5">
    <source>
        <dbReference type="ARBA" id="ARBA00022692"/>
    </source>
</evidence>
<keyword evidence="2" id="KW-0813">Transport</keyword>
<feature type="transmembrane region" description="Helical" evidence="9">
    <location>
        <begin position="41"/>
        <end position="60"/>
    </location>
</feature>
<name>A0A542ZCF2_9ACTN</name>
<feature type="transmembrane region" description="Helical" evidence="9">
    <location>
        <begin position="156"/>
        <end position="173"/>
    </location>
</feature>
<keyword evidence="5 9" id="KW-0812">Transmembrane</keyword>
<feature type="transmembrane region" description="Helical" evidence="9">
    <location>
        <begin position="112"/>
        <end position="136"/>
    </location>
</feature>
<dbReference type="RefSeq" id="WP_142093864.1">
    <property type="nucleotide sequence ID" value="NZ_BAAAMD010000004.1"/>
</dbReference>
<comment type="subcellular location">
    <subcellularLocation>
        <location evidence="1">Cell inner membrane</location>
        <topology evidence="1">Multi-pass membrane protein</topology>
    </subcellularLocation>
</comment>
<evidence type="ECO:0000256" key="1">
    <source>
        <dbReference type="ARBA" id="ARBA00004429"/>
    </source>
</evidence>
<evidence type="ECO:0000313" key="12">
    <source>
        <dbReference type="Proteomes" id="UP000316196"/>
    </source>
</evidence>